<dbReference type="EC" id="2.7.8.26" evidence="5 19"/>
<evidence type="ECO:0000256" key="10">
    <source>
        <dbReference type="ARBA" id="ARBA00022692"/>
    </source>
</evidence>
<keyword evidence="12 19" id="KW-1133">Transmembrane helix</keyword>
<organism evidence="20 21">
    <name type="scientific">Lentibacillus cibarius</name>
    <dbReference type="NCBI Taxonomy" id="2583219"/>
    <lineage>
        <taxon>Bacteria</taxon>
        <taxon>Bacillati</taxon>
        <taxon>Bacillota</taxon>
        <taxon>Bacilli</taxon>
        <taxon>Bacillales</taxon>
        <taxon>Bacillaceae</taxon>
        <taxon>Lentibacillus</taxon>
    </lineage>
</organism>
<feature type="transmembrane region" description="Helical" evidence="19">
    <location>
        <begin position="212"/>
        <end position="229"/>
    </location>
</feature>
<evidence type="ECO:0000256" key="7">
    <source>
        <dbReference type="ARBA" id="ARBA00022475"/>
    </source>
</evidence>
<dbReference type="GO" id="GO:0005886">
    <property type="term" value="C:plasma membrane"/>
    <property type="evidence" value="ECO:0007669"/>
    <property type="project" value="UniProtKB-SubCell"/>
</dbReference>
<evidence type="ECO:0000256" key="2">
    <source>
        <dbReference type="ARBA" id="ARBA00004651"/>
    </source>
</evidence>
<evidence type="ECO:0000256" key="11">
    <source>
        <dbReference type="ARBA" id="ARBA00022842"/>
    </source>
</evidence>
<dbReference type="GO" id="GO:0009236">
    <property type="term" value="P:cobalamin biosynthetic process"/>
    <property type="evidence" value="ECO:0007669"/>
    <property type="project" value="UniProtKB-UniRule"/>
</dbReference>
<keyword evidence="7 19" id="KW-1003">Cell membrane</keyword>
<dbReference type="RefSeq" id="WP_138604196.1">
    <property type="nucleotide sequence ID" value="NZ_VCIA01000001.1"/>
</dbReference>
<evidence type="ECO:0000256" key="4">
    <source>
        <dbReference type="ARBA" id="ARBA00010561"/>
    </source>
</evidence>
<keyword evidence="9 19" id="KW-0808">Transferase</keyword>
<gene>
    <name evidence="19 20" type="primary">cobS</name>
    <name evidence="20" type="ORF">FFL34_15320</name>
</gene>
<comment type="pathway">
    <text evidence="3 19">Cofactor biosynthesis; adenosylcobalamin biosynthesis; adenosylcobalamin from cob(II)yrinate a,c-diamide: step 7/7.</text>
</comment>
<dbReference type="PANTHER" id="PTHR34148">
    <property type="entry name" value="ADENOSYLCOBINAMIDE-GDP RIBAZOLETRANSFERASE"/>
    <property type="match status" value="1"/>
</dbReference>
<evidence type="ECO:0000313" key="21">
    <source>
        <dbReference type="Proteomes" id="UP000306980"/>
    </source>
</evidence>
<feature type="transmembrane region" description="Helical" evidence="19">
    <location>
        <begin position="189"/>
        <end position="206"/>
    </location>
</feature>
<evidence type="ECO:0000256" key="17">
    <source>
        <dbReference type="ARBA" id="ARBA00048623"/>
    </source>
</evidence>
<comment type="function">
    <text evidence="14 19">Joins adenosylcobinamide-GDP and alpha-ribazole to generate adenosylcobalamin (Ado-cobalamin). Also synthesizes adenosylcobalamin 5'-phosphate from adenosylcobinamide-GDP and alpha-ribazole 5'-phosphate.</text>
</comment>
<keyword evidence="10 19" id="KW-0812">Transmembrane</keyword>
<comment type="catalytic activity">
    <reaction evidence="17 19">
        <text>alpha-ribazole + adenosylcob(III)inamide-GDP = adenosylcob(III)alamin + GMP + H(+)</text>
        <dbReference type="Rhea" id="RHEA:16049"/>
        <dbReference type="ChEBI" id="CHEBI:10329"/>
        <dbReference type="ChEBI" id="CHEBI:15378"/>
        <dbReference type="ChEBI" id="CHEBI:18408"/>
        <dbReference type="ChEBI" id="CHEBI:58115"/>
        <dbReference type="ChEBI" id="CHEBI:60487"/>
        <dbReference type="EC" id="2.7.8.26"/>
    </reaction>
</comment>
<evidence type="ECO:0000256" key="6">
    <source>
        <dbReference type="ARBA" id="ARBA00015850"/>
    </source>
</evidence>
<evidence type="ECO:0000256" key="9">
    <source>
        <dbReference type="ARBA" id="ARBA00022679"/>
    </source>
</evidence>
<comment type="caution">
    <text evidence="20">The sequence shown here is derived from an EMBL/GenBank/DDBJ whole genome shotgun (WGS) entry which is preliminary data.</text>
</comment>
<evidence type="ECO:0000256" key="3">
    <source>
        <dbReference type="ARBA" id="ARBA00004663"/>
    </source>
</evidence>
<dbReference type="Proteomes" id="UP000306980">
    <property type="component" value="Unassembled WGS sequence"/>
</dbReference>
<feature type="transmembrane region" description="Helical" evidence="19">
    <location>
        <begin position="116"/>
        <end position="136"/>
    </location>
</feature>
<feature type="transmembrane region" description="Helical" evidence="19">
    <location>
        <begin position="44"/>
        <end position="63"/>
    </location>
</feature>
<evidence type="ECO:0000256" key="16">
    <source>
        <dbReference type="ARBA" id="ARBA00032853"/>
    </source>
</evidence>
<dbReference type="PANTHER" id="PTHR34148:SF1">
    <property type="entry name" value="ADENOSYLCOBINAMIDE-GDP RIBAZOLETRANSFERASE"/>
    <property type="match status" value="1"/>
</dbReference>
<keyword evidence="13 19" id="KW-0472">Membrane</keyword>
<dbReference type="EMBL" id="VCIA01000001">
    <property type="protein sequence ID" value="TMN23308.1"/>
    <property type="molecule type" value="Genomic_DNA"/>
</dbReference>
<dbReference type="GO" id="GO:0008818">
    <property type="term" value="F:cobalamin 5'-phosphate synthase activity"/>
    <property type="evidence" value="ECO:0007669"/>
    <property type="project" value="UniProtKB-UniRule"/>
</dbReference>
<evidence type="ECO:0000313" key="20">
    <source>
        <dbReference type="EMBL" id="TMN23308.1"/>
    </source>
</evidence>
<comment type="similarity">
    <text evidence="4 19">Belongs to the CobS family.</text>
</comment>
<accession>A0A5S3QNS4</accession>
<evidence type="ECO:0000256" key="15">
    <source>
        <dbReference type="ARBA" id="ARBA00032605"/>
    </source>
</evidence>
<dbReference type="HAMAP" id="MF_00719">
    <property type="entry name" value="CobS"/>
    <property type="match status" value="1"/>
</dbReference>
<evidence type="ECO:0000256" key="1">
    <source>
        <dbReference type="ARBA" id="ARBA00001946"/>
    </source>
</evidence>
<feature type="transmembrane region" description="Helical" evidence="19">
    <location>
        <begin position="69"/>
        <end position="88"/>
    </location>
</feature>
<dbReference type="UniPathway" id="UPA00148">
    <property type="reaction ID" value="UER00238"/>
</dbReference>
<keyword evidence="8 19" id="KW-0169">Cobalamin biosynthesis</keyword>
<protein>
    <recommendedName>
        <fullName evidence="6 19">Adenosylcobinamide-GDP ribazoletransferase</fullName>
        <ecNumber evidence="5 19">2.7.8.26</ecNumber>
    </recommendedName>
    <alternativeName>
        <fullName evidence="16 19">Cobalamin synthase</fullName>
    </alternativeName>
    <alternativeName>
        <fullName evidence="15 19">Cobalamin-5'-phosphate synthase</fullName>
    </alternativeName>
</protein>
<keyword evidence="11 19" id="KW-0460">Magnesium</keyword>
<comment type="cofactor">
    <cofactor evidence="1 19">
        <name>Mg(2+)</name>
        <dbReference type="ChEBI" id="CHEBI:18420"/>
    </cofactor>
</comment>
<evidence type="ECO:0000256" key="19">
    <source>
        <dbReference type="HAMAP-Rule" id="MF_00719"/>
    </source>
</evidence>
<evidence type="ECO:0000256" key="18">
    <source>
        <dbReference type="ARBA" id="ARBA00049504"/>
    </source>
</evidence>
<evidence type="ECO:0000256" key="8">
    <source>
        <dbReference type="ARBA" id="ARBA00022573"/>
    </source>
</evidence>
<dbReference type="Pfam" id="PF02654">
    <property type="entry name" value="CobS"/>
    <property type="match status" value="1"/>
</dbReference>
<sequence>MLTSLRGMFIGMGINLQFFTSIPLKKQLPMNRFYLSYALRTFPLLGLLQGAVYTIVLFLLLYHTSFSDVMITLCLWLVFILLSGGIHLDGLIDASDAYFSYQDVNKRLDIMQDPRVGAFGVLSVIVFLSVRFVILYELTTLATAWTFPMILLVPFLGKMLLGIYLQLLPAARNHGMAHFFKQGSSRLNLPIYGFYVVMTGIVIALLNVELLLCYLILISSMVVFGYINSGKIKKHFGGISGDTLGASSEGMELVLWIVMWLLHSFAMV</sequence>
<comment type="subcellular location">
    <subcellularLocation>
        <location evidence="2 19">Cell membrane</location>
        <topology evidence="2 19">Multi-pass membrane protein</topology>
    </subcellularLocation>
</comment>
<dbReference type="GO" id="GO:0051073">
    <property type="term" value="F:adenosylcobinamide-GDP ribazoletransferase activity"/>
    <property type="evidence" value="ECO:0007669"/>
    <property type="project" value="UniProtKB-UniRule"/>
</dbReference>
<name>A0A5S3QNS4_9BACI</name>
<proteinExistence type="inferred from homology"/>
<dbReference type="AlphaFoldDB" id="A0A5S3QNS4"/>
<evidence type="ECO:0000256" key="12">
    <source>
        <dbReference type="ARBA" id="ARBA00022989"/>
    </source>
</evidence>
<dbReference type="OrthoDB" id="9794626at2"/>
<reference evidence="20 21" key="1">
    <citation type="submission" date="2019-05" db="EMBL/GenBank/DDBJ databases">
        <title>Genomic analysis of Lentibacillus sp. NKC220-2.</title>
        <authorList>
            <person name="Oh Y.J."/>
        </authorList>
    </citation>
    <scope>NUCLEOTIDE SEQUENCE [LARGE SCALE GENOMIC DNA]</scope>
    <source>
        <strain evidence="20 21">NKC220-2</strain>
    </source>
</reference>
<dbReference type="InterPro" id="IPR003805">
    <property type="entry name" value="CobS"/>
</dbReference>
<comment type="catalytic activity">
    <reaction evidence="18 19">
        <text>alpha-ribazole 5'-phosphate + adenosylcob(III)inamide-GDP = adenosylcob(III)alamin 5'-phosphate + GMP + H(+)</text>
        <dbReference type="Rhea" id="RHEA:23560"/>
        <dbReference type="ChEBI" id="CHEBI:15378"/>
        <dbReference type="ChEBI" id="CHEBI:57918"/>
        <dbReference type="ChEBI" id="CHEBI:58115"/>
        <dbReference type="ChEBI" id="CHEBI:60487"/>
        <dbReference type="ChEBI" id="CHEBI:60493"/>
        <dbReference type="EC" id="2.7.8.26"/>
    </reaction>
</comment>
<evidence type="ECO:0000256" key="13">
    <source>
        <dbReference type="ARBA" id="ARBA00023136"/>
    </source>
</evidence>
<evidence type="ECO:0000256" key="14">
    <source>
        <dbReference type="ARBA" id="ARBA00025228"/>
    </source>
</evidence>
<evidence type="ECO:0000256" key="5">
    <source>
        <dbReference type="ARBA" id="ARBA00013200"/>
    </source>
</evidence>
<feature type="transmembrane region" description="Helical" evidence="19">
    <location>
        <begin position="142"/>
        <end position="168"/>
    </location>
</feature>
<dbReference type="NCBIfam" id="TIGR00317">
    <property type="entry name" value="cobS"/>
    <property type="match status" value="1"/>
</dbReference>